<proteinExistence type="predicted"/>
<accession>A0A7I9ZG47</accession>
<gene>
    <name evidence="1" type="ORF">MHIP_00510</name>
</gene>
<evidence type="ECO:0000313" key="2">
    <source>
        <dbReference type="Proteomes" id="UP000465304"/>
    </source>
</evidence>
<dbReference type="AlphaFoldDB" id="A0A7I9ZG47"/>
<name>A0A7I9ZG47_9MYCO</name>
<dbReference type="EMBL" id="BLLB01000001">
    <property type="protein sequence ID" value="GFG99567.1"/>
    <property type="molecule type" value="Genomic_DNA"/>
</dbReference>
<keyword evidence="2" id="KW-1185">Reference proteome</keyword>
<comment type="caution">
    <text evidence="1">The sequence shown here is derived from an EMBL/GenBank/DDBJ whole genome shotgun (WGS) entry which is preliminary data.</text>
</comment>
<dbReference type="Proteomes" id="UP000465304">
    <property type="component" value="Unassembled WGS sequence"/>
</dbReference>
<reference evidence="1 2" key="1">
    <citation type="journal article" date="2019" name="Emerg. Microbes Infect.">
        <title>Comprehensive subspecies identification of 175 nontuberculous mycobacteria species based on 7547 genomic profiles.</title>
        <authorList>
            <person name="Matsumoto Y."/>
            <person name="Kinjo T."/>
            <person name="Motooka D."/>
            <person name="Nabeya D."/>
            <person name="Jung N."/>
            <person name="Uechi K."/>
            <person name="Horii T."/>
            <person name="Iida T."/>
            <person name="Fujita J."/>
            <person name="Nakamura S."/>
        </authorList>
    </citation>
    <scope>NUCLEOTIDE SEQUENCE [LARGE SCALE GENOMIC DNA]</scope>
    <source>
        <strain evidence="1 2">JCM 30996</strain>
    </source>
</reference>
<protein>
    <submittedName>
        <fullName evidence="1">Uncharacterized protein</fullName>
    </submittedName>
</protein>
<organism evidence="1 2">
    <name type="scientific">Mycolicibacterium hippocampi</name>
    <dbReference type="NCBI Taxonomy" id="659824"/>
    <lineage>
        <taxon>Bacteria</taxon>
        <taxon>Bacillati</taxon>
        <taxon>Actinomycetota</taxon>
        <taxon>Actinomycetes</taxon>
        <taxon>Mycobacteriales</taxon>
        <taxon>Mycobacteriaceae</taxon>
        <taxon>Mycolicibacterium</taxon>
    </lineage>
</organism>
<sequence>MMVEGRPGMGVIESLPPQPGFVDPGPGVPARVHPALAQQQLGQPVPHPHQIGAGVLAGPHQIAHRLHLSLGNRDRGYFAQPQKPGQVRGIAGIGLDPIPSRADQLRRCRDHAVDLGISQCPGQPEPRRPGLVGHPQGTSQSVQPVQDLAVIGTQSRPLDPTRLFIKCMRNHRKRMHVQPDTRTVETHRRPPDLQLWLYQCECSLVTGNPRPIAARGLRPRVSPHTV</sequence>
<evidence type="ECO:0000313" key="1">
    <source>
        <dbReference type="EMBL" id="GFG99567.1"/>
    </source>
</evidence>